<dbReference type="Proteomes" id="UP001301442">
    <property type="component" value="Chromosome"/>
</dbReference>
<dbReference type="RefSeq" id="WP_348394549.1">
    <property type="nucleotide sequence ID" value="NZ_CP136600.1"/>
</dbReference>
<dbReference type="PANTHER" id="PTHR33886:SF8">
    <property type="entry name" value="UNSATURATED RHAMNOGALACTURONAN HYDROLASE (EUROFUNG)"/>
    <property type="match status" value="1"/>
</dbReference>
<keyword evidence="2" id="KW-0732">Signal</keyword>
<evidence type="ECO:0000256" key="1">
    <source>
        <dbReference type="ARBA" id="ARBA00022801"/>
    </source>
</evidence>
<dbReference type="SUPFAM" id="SSF48208">
    <property type="entry name" value="Six-hairpin glycosidases"/>
    <property type="match status" value="1"/>
</dbReference>
<organism evidence="3 4">
    <name type="scientific">Thalassotalea fonticola</name>
    <dbReference type="NCBI Taxonomy" id="3065649"/>
    <lineage>
        <taxon>Bacteria</taxon>
        <taxon>Pseudomonadati</taxon>
        <taxon>Pseudomonadota</taxon>
        <taxon>Gammaproteobacteria</taxon>
        <taxon>Alteromonadales</taxon>
        <taxon>Colwelliaceae</taxon>
        <taxon>Thalassotalea</taxon>
    </lineage>
</organism>
<dbReference type="EMBL" id="CP136600">
    <property type="protein sequence ID" value="WOH35733.1"/>
    <property type="molecule type" value="Genomic_DNA"/>
</dbReference>
<keyword evidence="1 3" id="KW-0378">Hydrolase</keyword>
<evidence type="ECO:0000313" key="3">
    <source>
        <dbReference type="EMBL" id="WOH35733.1"/>
    </source>
</evidence>
<dbReference type="InterPro" id="IPR010905">
    <property type="entry name" value="Glyco_hydro_88"/>
</dbReference>
<dbReference type="PANTHER" id="PTHR33886">
    <property type="entry name" value="UNSATURATED RHAMNOGALACTURONAN HYDROLASE (EUROFUNG)"/>
    <property type="match status" value="1"/>
</dbReference>
<name>A0ABZ0GIV7_9GAMM</name>
<dbReference type="InterPro" id="IPR052043">
    <property type="entry name" value="PolySaccharide_Degr_Enz"/>
</dbReference>
<accession>A0ABZ0GIV7</accession>
<gene>
    <name evidence="3" type="ORF">RI844_10095</name>
</gene>
<dbReference type="InterPro" id="IPR012341">
    <property type="entry name" value="6hp_glycosidase-like_sf"/>
</dbReference>
<keyword evidence="4" id="KW-1185">Reference proteome</keyword>
<dbReference type="GO" id="GO:0016787">
    <property type="term" value="F:hydrolase activity"/>
    <property type="evidence" value="ECO:0007669"/>
    <property type="project" value="UniProtKB-KW"/>
</dbReference>
<proteinExistence type="predicted"/>
<evidence type="ECO:0000313" key="4">
    <source>
        <dbReference type="Proteomes" id="UP001301442"/>
    </source>
</evidence>
<dbReference type="InterPro" id="IPR008928">
    <property type="entry name" value="6-hairpin_glycosidase_sf"/>
</dbReference>
<reference evidence="3 4" key="1">
    <citation type="submission" date="2023-09" db="EMBL/GenBank/DDBJ databases">
        <authorList>
            <person name="Qi X."/>
        </authorList>
    </citation>
    <scope>NUCLEOTIDE SEQUENCE [LARGE SCALE GENOMIC DNA]</scope>
    <source>
        <strain evidence="3 4">S1-1</strain>
    </source>
</reference>
<evidence type="ECO:0000256" key="2">
    <source>
        <dbReference type="SAM" id="SignalP"/>
    </source>
</evidence>
<feature type="signal peptide" evidence="2">
    <location>
        <begin position="1"/>
        <end position="25"/>
    </location>
</feature>
<dbReference type="Gene3D" id="1.50.10.10">
    <property type="match status" value="1"/>
</dbReference>
<protein>
    <submittedName>
        <fullName evidence="3">Glycoside hydrolase family 88 protein</fullName>
    </submittedName>
</protein>
<dbReference type="Pfam" id="PF07470">
    <property type="entry name" value="Glyco_hydro_88"/>
    <property type="match status" value="1"/>
</dbReference>
<feature type="chain" id="PRO_5045112447" evidence="2">
    <location>
        <begin position="26"/>
        <end position="380"/>
    </location>
</feature>
<sequence length="380" mass="44206">MKIFNLKFILLLIALLTITTNKSLASNDTNNFANNTKINITKAAVLEQMEAVTQWQLNNPTGKELWVWEYGTFYTGLMSYYKLKPQQKYLDEMIAMGESLQWKLKPHPYLADNLTIAQTYIDLYEIDPQPKYIDKARYVMDMEFYKRPSKPDLRWQDNPHKLNWWSWADSLFMAPPAFAQMTKVTGDTKYLKKMDKLWKATYKYLYDKEEDLFFRDDSYFAPRTKNDKKVFWSRGNGWVVGGLVKVLEAMPKDDTRRRFYERVLKNMSKSLIALQAPEGHWYPSLLDKDEFDVVETSGTAFFVYALAWGINNNLLDEKTYLPHVLKAWQVLDSAVEANGKLGFVQLVGVGPDKVKKEHSETYGSGAFLLAGSEVYRLLDK</sequence>